<dbReference type="PANTHER" id="PTHR10353">
    <property type="entry name" value="GLYCOSYL HYDROLASE"/>
    <property type="match status" value="1"/>
</dbReference>
<dbReference type="NCBIfam" id="NF007158">
    <property type="entry name" value="PRK09593.1"/>
    <property type="match status" value="1"/>
</dbReference>
<evidence type="ECO:0000256" key="6">
    <source>
        <dbReference type="RuleBase" id="RU004468"/>
    </source>
</evidence>
<dbReference type="eggNOG" id="COG2723">
    <property type="taxonomic scope" value="Bacteria"/>
</dbReference>
<dbReference type="PANTHER" id="PTHR10353:SF296">
    <property type="entry name" value="6-PHOSPHO-BETA-GLUCOSIDASE"/>
    <property type="match status" value="1"/>
</dbReference>
<keyword evidence="8" id="KW-1185">Reference proteome</keyword>
<dbReference type="GO" id="GO:0016052">
    <property type="term" value="P:carbohydrate catabolic process"/>
    <property type="evidence" value="ECO:0007669"/>
    <property type="project" value="TreeGrafter"/>
</dbReference>
<dbReference type="PROSITE" id="PS00572">
    <property type="entry name" value="GLYCOSYL_HYDROL_F1_1"/>
    <property type="match status" value="1"/>
</dbReference>
<dbReference type="PROSITE" id="PS00653">
    <property type="entry name" value="GLYCOSYL_HYDROL_F1_2"/>
    <property type="match status" value="1"/>
</dbReference>
<dbReference type="Gene3D" id="3.20.20.80">
    <property type="entry name" value="Glycosidases"/>
    <property type="match status" value="1"/>
</dbReference>
<name>D1PI91_9FIRM</name>
<dbReference type="NCBIfam" id="NF007154">
    <property type="entry name" value="PRK09589.1"/>
    <property type="match status" value="1"/>
</dbReference>
<dbReference type="InterPro" id="IPR001360">
    <property type="entry name" value="Glyco_hydro_1"/>
</dbReference>
<dbReference type="GO" id="GO:0008422">
    <property type="term" value="F:beta-glucosidase activity"/>
    <property type="evidence" value="ECO:0007669"/>
    <property type="project" value="TreeGrafter"/>
</dbReference>
<dbReference type="NCBIfam" id="NF007356">
    <property type="entry name" value="PRK09852.1"/>
    <property type="match status" value="1"/>
</dbReference>
<proteinExistence type="inferred from homology"/>
<dbReference type="SUPFAM" id="SSF51445">
    <property type="entry name" value="(Trans)glycosidases"/>
    <property type="match status" value="1"/>
</dbReference>
<dbReference type="STRING" id="411471.SUBVAR_04056"/>
<dbReference type="InterPro" id="IPR017853">
    <property type="entry name" value="GH"/>
</dbReference>
<dbReference type="InterPro" id="IPR018120">
    <property type="entry name" value="Glyco_hydro_1_AS"/>
</dbReference>
<organism evidence="7 8">
    <name type="scientific">Subdoligranulum variabile DSM 15176</name>
    <dbReference type="NCBI Taxonomy" id="411471"/>
    <lineage>
        <taxon>Bacteria</taxon>
        <taxon>Bacillati</taxon>
        <taxon>Bacillota</taxon>
        <taxon>Clostridia</taxon>
        <taxon>Eubacteriales</taxon>
        <taxon>Oscillospiraceae</taxon>
        <taxon>Subdoligranulum</taxon>
    </lineage>
</organism>
<reference evidence="7" key="1">
    <citation type="submission" date="2009-12" db="EMBL/GenBank/DDBJ databases">
        <authorList>
            <person name="Weinstock G."/>
            <person name="Sodergren E."/>
            <person name="Clifton S."/>
            <person name="Fulton L."/>
            <person name="Fulton B."/>
            <person name="Courtney L."/>
            <person name="Fronick C."/>
            <person name="Harrison M."/>
            <person name="Strong C."/>
            <person name="Farmer C."/>
            <person name="Delahaunty K."/>
            <person name="Markovic C."/>
            <person name="Hall O."/>
            <person name="Minx P."/>
            <person name="Tomlinson C."/>
            <person name="Mitreva M."/>
            <person name="Nelson J."/>
            <person name="Hou S."/>
            <person name="Wollam A."/>
            <person name="Pepin K.H."/>
            <person name="Johnson M."/>
            <person name="Bhonagiri V."/>
            <person name="Nash W.E."/>
            <person name="Warren W."/>
            <person name="Chinwalla A."/>
            <person name="Mardis E.R."/>
            <person name="Wilson R.K."/>
        </authorList>
    </citation>
    <scope>NUCLEOTIDE SEQUENCE [LARGE SCALE GENOMIC DNA]</scope>
    <source>
        <strain evidence="7">DSM 15176</strain>
    </source>
</reference>
<evidence type="ECO:0000313" key="7">
    <source>
        <dbReference type="EMBL" id="EFB77559.1"/>
    </source>
</evidence>
<feature type="active site" description="Nucleophile" evidence="4">
    <location>
        <position position="390"/>
    </location>
</feature>
<dbReference type="Proteomes" id="UP000003438">
    <property type="component" value="Unassembled WGS sequence"/>
</dbReference>
<evidence type="ECO:0000256" key="3">
    <source>
        <dbReference type="ARBA" id="ARBA00023295"/>
    </source>
</evidence>
<dbReference type="Pfam" id="PF00232">
    <property type="entry name" value="Glyco_hydro_1"/>
    <property type="match status" value="1"/>
</dbReference>
<accession>D1PI91</accession>
<dbReference type="AlphaFoldDB" id="D1PI91"/>
<protein>
    <submittedName>
        <fullName evidence="7">Glycosyl hydrolase, family 1</fullName>
    </submittedName>
</protein>
<evidence type="ECO:0000313" key="8">
    <source>
        <dbReference type="Proteomes" id="UP000003438"/>
    </source>
</evidence>
<evidence type="ECO:0000256" key="5">
    <source>
        <dbReference type="RuleBase" id="RU003690"/>
    </source>
</evidence>
<dbReference type="EMBL" id="ACBY02000009">
    <property type="protein sequence ID" value="EFB77559.1"/>
    <property type="molecule type" value="Genomic_DNA"/>
</dbReference>
<dbReference type="CAZy" id="GH1">
    <property type="family name" value="Glycoside Hydrolase Family 1"/>
</dbReference>
<evidence type="ECO:0000256" key="4">
    <source>
        <dbReference type="PROSITE-ProRule" id="PRU10055"/>
    </source>
</evidence>
<dbReference type="PRINTS" id="PR00131">
    <property type="entry name" value="GLHYDRLASE1"/>
</dbReference>
<dbReference type="FunFam" id="3.20.20.80:FF:000004">
    <property type="entry name" value="Beta-glucosidase 6-phospho-beta-glucosidase"/>
    <property type="match status" value="1"/>
</dbReference>
<keyword evidence="3 6" id="KW-0326">Glycosidase</keyword>
<evidence type="ECO:0000256" key="1">
    <source>
        <dbReference type="ARBA" id="ARBA00010838"/>
    </source>
</evidence>
<dbReference type="HOGENOM" id="CLU_001859_0_2_9"/>
<keyword evidence="2 6" id="KW-0378">Hydrolase</keyword>
<dbReference type="GO" id="GO:0005829">
    <property type="term" value="C:cytosol"/>
    <property type="evidence" value="ECO:0007669"/>
    <property type="project" value="TreeGrafter"/>
</dbReference>
<comment type="similarity">
    <text evidence="1 5">Belongs to the glycosyl hydrolase 1 family.</text>
</comment>
<gene>
    <name evidence="7" type="ORF">SUBVAR_04056</name>
</gene>
<evidence type="ECO:0000256" key="2">
    <source>
        <dbReference type="ARBA" id="ARBA00022801"/>
    </source>
</evidence>
<comment type="caution">
    <text evidence="7">The sequence shown here is derived from an EMBL/GenBank/DDBJ whole genome shotgun (WGS) entry which is preliminary data.</text>
</comment>
<dbReference type="InterPro" id="IPR033132">
    <property type="entry name" value="GH_1_N_CS"/>
</dbReference>
<sequence>MLPFDPDYDKEDYIMSIFPEGFLWGGATAANQCEGAWQADGKGLSTVDVIPYGPDRMPVARGKLRMLAPDDVHSYPAHEAIDMYHRYKEDIALFAEMGFKCYRLSIAWTRILPHGDDDTPNEAGLAFYEQVIDECLRHGIQPLVTICHFDTPIDLIKKYGGWKDRRMIDAYLKFCTAIFTRFAGKVKYWLTFNEINMLLHMPFMGAGILFEEGENETEVKYRAAHYEIVASAKAVQLAHKLMPDCMVGCMLAAGQYYPFTCAPEDVYAAMEADRDNYFFIDAQARGSYPVWAWKRMERAGIRLDCTEEDLAEMRRGTVDFISFSYYSSRCTSADPATVEKYKKPGNAAIMSLKNPHLQASEWGWQIDPIGLRVTMNTLYDRYQKPLFIVENGLGAVDKVEPDGSIHDPYRVDYLRAHIREMGKAIAEDGLPVLGYTMWGPIDIVSASSGEMKKRYGFIYVDKDNDGNGTLERRRKDSFYWYKKVIATNGADLD</sequence>